<evidence type="ECO:0000313" key="3">
    <source>
        <dbReference type="Proteomes" id="UP000612808"/>
    </source>
</evidence>
<sequence length="252" mass="26923">MSRFVRTISVTAVAVLALGMASCGANSGGPTFVPAHSSAARPSPTPSSCHLRAIDQGFSVDRHRDIEYAAIIENPCPGVATNNEVTTQAVDGAGKKMRDGSFYDLADTRDLPTILPGQKLAVVGTMTSDRNPSFPGGVKSITVTVGGEHWQSLDEFDRQHPHWARAKGVDVRLGARGGDGGAWLSFNIDTGSSTNVLSNPSAAVVMRDHANRIVSGHYMKIGDPLRKQKTGTWVPANVDRSRTEVYINQKID</sequence>
<dbReference type="AlphaFoldDB" id="A0A8J3N9K1"/>
<reference evidence="2" key="1">
    <citation type="submission" date="2021-01" db="EMBL/GenBank/DDBJ databases">
        <title>Whole genome shotgun sequence of Actinocatenispora rupis NBRC 107355.</title>
        <authorList>
            <person name="Komaki H."/>
            <person name="Tamura T."/>
        </authorList>
    </citation>
    <scope>NUCLEOTIDE SEQUENCE</scope>
    <source>
        <strain evidence="2">NBRC 107355</strain>
    </source>
</reference>
<dbReference type="PROSITE" id="PS51257">
    <property type="entry name" value="PROKAR_LIPOPROTEIN"/>
    <property type="match status" value="1"/>
</dbReference>
<gene>
    <name evidence="2" type="ORF">Aru02nite_22780</name>
</gene>
<evidence type="ECO:0000313" key="2">
    <source>
        <dbReference type="EMBL" id="GID11389.1"/>
    </source>
</evidence>
<accession>A0A8J3N9K1</accession>
<keyword evidence="1" id="KW-0732">Signal</keyword>
<feature type="chain" id="PRO_5038788470" evidence="1">
    <location>
        <begin position="28"/>
        <end position="252"/>
    </location>
</feature>
<comment type="caution">
    <text evidence="2">The sequence shown here is derived from an EMBL/GenBank/DDBJ whole genome shotgun (WGS) entry which is preliminary data.</text>
</comment>
<feature type="signal peptide" evidence="1">
    <location>
        <begin position="1"/>
        <end position="27"/>
    </location>
</feature>
<keyword evidence="3" id="KW-1185">Reference proteome</keyword>
<organism evidence="2 3">
    <name type="scientific">Actinocatenispora rupis</name>
    <dbReference type="NCBI Taxonomy" id="519421"/>
    <lineage>
        <taxon>Bacteria</taxon>
        <taxon>Bacillati</taxon>
        <taxon>Actinomycetota</taxon>
        <taxon>Actinomycetes</taxon>
        <taxon>Micromonosporales</taxon>
        <taxon>Micromonosporaceae</taxon>
        <taxon>Actinocatenispora</taxon>
    </lineage>
</organism>
<dbReference type="RefSeq" id="WP_203657386.1">
    <property type="nucleotide sequence ID" value="NZ_BAAAZM010000006.1"/>
</dbReference>
<dbReference type="EMBL" id="BOMB01000012">
    <property type="protein sequence ID" value="GID11389.1"/>
    <property type="molecule type" value="Genomic_DNA"/>
</dbReference>
<evidence type="ECO:0000256" key="1">
    <source>
        <dbReference type="SAM" id="SignalP"/>
    </source>
</evidence>
<proteinExistence type="predicted"/>
<protein>
    <submittedName>
        <fullName evidence="2">Uncharacterized protein</fullName>
    </submittedName>
</protein>
<dbReference type="Proteomes" id="UP000612808">
    <property type="component" value="Unassembled WGS sequence"/>
</dbReference>
<name>A0A8J3N9K1_9ACTN</name>